<dbReference type="AlphaFoldDB" id="A0A6G5QL70"/>
<sequence>MRKITVKIASTSYTISLEDEFAQSFEREWDAFTGGKRYLDVKELLSAFVQKCYENYQQERDLENLAKKLSQEIG</sequence>
<dbReference type="KEGG" id="crx:CRECT_0794"/>
<protein>
    <submittedName>
        <fullName evidence="1">Uncharacterized protein</fullName>
    </submittedName>
</protein>
<proteinExistence type="predicted"/>
<dbReference type="EMBL" id="CP012543">
    <property type="protein sequence ID" value="QCD46473.1"/>
    <property type="molecule type" value="Genomic_DNA"/>
</dbReference>
<reference evidence="1 2" key="1">
    <citation type="submission" date="2016-07" db="EMBL/GenBank/DDBJ databases">
        <title>Comparative genomics of the Campylobacter concisus group.</title>
        <authorList>
            <person name="Miller W.G."/>
            <person name="Yee E."/>
            <person name="Chapman M.H."/>
            <person name="Huynh S."/>
            <person name="Bono J.L."/>
            <person name="On S.L.W."/>
            <person name="StLeger J."/>
            <person name="Foster G."/>
            <person name="Parker C.T."/>
        </authorList>
    </citation>
    <scope>NUCLEOTIDE SEQUENCE [LARGE SCALE GENOMIC DNA]</scope>
    <source>
        <strain evidence="1 2">ATCC 33238</strain>
    </source>
</reference>
<accession>A0A6G5QL70</accession>
<dbReference type="Proteomes" id="UP000502377">
    <property type="component" value="Chromosome"/>
</dbReference>
<organism evidence="1 2">
    <name type="scientific">Campylobacter rectus</name>
    <name type="common">Wolinella recta</name>
    <dbReference type="NCBI Taxonomy" id="203"/>
    <lineage>
        <taxon>Bacteria</taxon>
        <taxon>Pseudomonadati</taxon>
        <taxon>Campylobacterota</taxon>
        <taxon>Epsilonproteobacteria</taxon>
        <taxon>Campylobacterales</taxon>
        <taxon>Campylobacteraceae</taxon>
        <taxon>Campylobacter</taxon>
    </lineage>
</organism>
<dbReference type="RefSeq" id="WP_002946121.1">
    <property type="nucleotide sequence ID" value="NZ_CP012543.1"/>
</dbReference>
<evidence type="ECO:0000313" key="2">
    <source>
        <dbReference type="Proteomes" id="UP000502377"/>
    </source>
</evidence>
<evidence type="ECO:0000313" key="1">
    <source>
        <dbReference type="EMBL" id="QCD46473.1"/>
    </source>
</evidence>
<gene>
    <name evidence="1" type="ORF">CRECT_0794</name>
</gene>
<name>A0A6G5QL70_CAMRE</name>